<name>A0A1U7DDB4_9RHOB</name>
<organism evidence="1 2">
    <name type="scientific">Salipiger profundus</name>
    <dbReference type="NCBI Taxonomy" id="1229727"/>
    <lineage>
        <taxon>Bacteria</taxon>
        <taxon>Pseudomonadati</taxon>
        <taxon>Pseudomonadota</taxon>
        <taxon>Alphaproteobacteria</taxon>
        <taxon>Rhodobacterales</taxon>
        <taxon>Roseobacteraceae</taxon>
        <taxon>Salipiger</taxon>
    </lineage>
</organism>
<protein>
    <submittedName>
        <fullName evidence="1">Uncharacterized protein</fullName>
    </submittedName>
</protein>
<evidence type="ECO:0000313" key="1">
    <source>
        <dbReference type="EMBL" id="APX26167.1"/>
    </source>
</evidence>
<geneLocation type="plasmid" evidence="2">
    <name>ptpro5</name>
</geneLocation>
<accession>A0A1U7DDB4</accession>
<dbReference type="EMBL" id="CP014801">
    <property type="protein sequence ID" value="APX26167.1"/>
    <property type="molecule type" value="Genomic_DNA"/>
</dbReference>
<evidence type="ECO:0000313" key="2">
    <source>
        <dbReference type="Proteomes" id="UP000186559"/>
    </source>
</evidence>
<dbReference type="KEGG" id="tpro:Ga0080559_TMP191"/>
<proteinExistence type="predicted"/>
<keyword evidence="1" id="KW-0614">Plasmid</keyword>
<keyword evidence="2" id="KW-1185">Reference proteome</keyword>
<dbReference type="AlphaFoldDB" id="A0A1U7DDB4"/>
<gene>
    <name evidence="1" type="ORF">Ga0080559_TMP191</name>
</gene>
<dbReference type="Proteomes" id="UP000186559">
    <property type="component" value="Plasmid pTPRO5"/>
</dbReference>
<reference evidence="1 2" key="1">
    <citation type="submission" date="2016-03" db="EMBL/GenBank/DDBJ databases">
        <title>Deep-sea bacteria in the southern Pacific.</title>
        <authorList>
            <person name="Tang K."/>
        </authorList>
    </citation>
    <scope>NUCLEOTIDE SEQUENCE [LARGE SCALE GENOMIC DNA]</scope>
    <source>
        <strain evidence="1 2">JLT2016</strain>
        <plasmid evidence="2">Plasmid ptpro5</plasmid>
    </source>
</reference>
<sequence length="41" mass="3985">MTGLFVTAGQVGDYIGAPAQPGGPGKVLPGAVAQSALVEKM</sequence>